<organism evidence="2 3">
    <name type="scientific">Knoellia koreensis</name>
    <dbReference type="NCBI Taxonomy" id="2730921"/>
    <lineage>
        <taxon>Bacteria</taxon>
        <taxon>Bacillati</taxon>
        <taxon>Actinomycetota</taxon>
        <taxon>Actinomycetes</taxon>
        <taxon>Micrococcales</taxon>
        <taxon>Intrasporangiaceae</taxon>
        <taxon>Knoellia</taxon>
    </lineage>
</organism>
<name>A0A849HK69_9MICO</name>
<gene>
    <name evidence="2" type="ORF">HJG52_12025</name>
</gene>
<keyword evidence="1" id="KW-0812">Transmembrane</keyword>
<sequence length="131" mass="14132">MSRTATLLRRLRRAEWAVSLVASLGLAYLLLLGSPPGRRDLVIGLLALGMVLVCVGALLKPDRGDERPRHPTGLWDVIGPLFFPAQLLFHGSERDWRYGLAGGVTLAAAILLQIASSRAVRRPSVEAPSNA</sequence>
<dbReference type="Proteomes" id="UP000588586">
    <property type="component" value="Unassembled WGS sequence"/>
</dbReference>
<comment type="caution">
    <text evidence="2">The sequence shown here is derived from an EMBL/GenBank/DDBJ whole genome shotgun (WGS) entry which is preliminary data.</text>
</comment>
<evidence type="ECO:0000313" key="2">
    <source>
        <dbReference type="EMBL" id="NNM46731.1"/>
    </source>
</evidence>
<feature type="transmembrane region" description="Helical" evidence="1">
    <location>
        <begin position="41"/>
        <end position="59"/>
    </location>
</feature>
<keyword evidence="3" id="KW-1185">Reference proteome</keyword>
<reference evidence="2 3" key="1">
    <citation type="submission" date="2020-04" db="EMBL/GenBank/DDBJ databases">
        <title>Knoellia sp. isolate from air conditioner.</title>
        <authorList>
            <person name="Chea S."/>
            <person name="Kim D.-U."/>
        </authorList>
    </citation>
    <scope>NUCLEOTIDE SEQUENCE [LARGE SCALE GENOMIC DNA]</scope>
    <source>
        <strain evidence="2 3">DB2414S</strain>
    </source>
</reference>
<dbReference type="AlphaFoldDB" id="A0A849HK69"/>
<proteinExistence type="predicted"/>
<evidence type="ECO:0000256" key="1">
    <source>
        <dbReference type="SAM" id="Phobius"/>
    </source>
</evidence>
<protein>
    <submittedName>
        <fullName evidence="2">Uncharacterized protein</fullName>
    </submittedName>
</protein>
<evidence type="ECO:0000313" key="3">
    <source>
        <dbReference type="Proteomes" id="UP000588586"/>
    </source>
</evidence>
<feature type="transmembrane region" description="Helical" evidence="1">
    <location>
        <begin position="16"/>
        <end position="35"/>
    </location>
</feature>
<dbReference type="RefSeq" id="WP_171243793.1">
    <property type="nucleotide sequence ID" value="NZ_JABEPQ010000002.1"/>
</dbReference>
<dbReference type="EMBL" id="JABEPQ010000002">
    <property type="protein sequence ID" value="NNM46731.1"/>
    <property type="molecule type" value="Genomic_DNA"/>
</dbReference>
<keyword evidence="1" id="KW-0472">Membrane</keyword>
<keyword evidence="1" id="KW-1133">Transmembrane helix</keyword>
<accession>A0A849HK69</accession>